<keyword evidence="2 7" id="KW-0812">Transmembrane</keyword>
<comment type="caution">
    <text evidence="8">The sequence shown here is derived from an EMBL/GenBank/DDBJ whole genome shotgun (WGS) entry which is preliminary data.</text>
</comment>
<dbReference type="AlphaFoldDB" id="A0A9P7BML2"/>
<evidence type="ECO:0000256" key="6">
    <source>
        <dbReference type="SAM" id="MobiDB-lite"/>
    </source>
</evidence>
<dbReference type="Proteomes" id="UP000716291">
    <property type="component" value="Unassembled WGS sequence"/>
</dbReference>
<evidence type="ECO:0000256" key="2">
    <source>
        <dbReference type="ARBA" id="ARBA00022692"/>
    </source>
</evidence>
<dbReference type="OrthoDB" id="19981at2759"/>
<evidence type="ECO:0000313" key="8">
    <source>
        <dbReference type="EMBL" id="KAG1302065.1"/>
    </source>
</evidence>
<evidence type="ECO:0000313" key="9">
    <source>
        <dbReference type="Proteomes" id="UP000716291"/>
    </source>
</evidence>
<gene>
    <name evidence="8" type="ORF">G6F64_011249</name>
</gene>
<evidence type="ECO:0000256" key="4">
    <source>
        <dbReference type="ARBA" id="ARBA00022989"/>
    </source>
</evidence>
<dbReference type="GO" id="GO:0070072">
    <property type="term" value="P:vacuolar proton-transporting V-type ATPase complex assembly"/>
    <property type="evidence" value="ECO:0007669"/>
    <property type="project" value="InterPro"/>
</dbReference>
<sequence length="276" mass="31036">MKLILTEQMQACVKSALNSSEFPKEQVEEAENIVNVELCGTKEYPISVDLLKQLPKLAENVYLHELMKGSGVYIEPKPVKPKNPEFEAYLEKLREQQKEKEYNEMVASAITSKDQKFNLGIQPDEIKEIKTHIVSIFNIGFSMVAVFAAAYKASQTMIDDYGWQILIGLSGAAIIGIVEGLLYAKYAFESTTGDKRKKKAKHKITTFNSDPVTAAEHGEHTQTPPGHTSGGNHVMQDIKSTMHNIKQSAKETFQRDHHHGQDYEKRPQDGKTNPME</sequence>
<dbReference type="Pfam" id="PF11712">
    <property type="entry name" value="Vma12"/>
    <property type="match status" value="1"/>
</dbReference>
<dbReference type="InterPro" id="IPR021013">
    <property type="entry name" value="ATPase_Vma12"/>
</dbReference>
<organism evidence="8 9">
    <name type="scientific">Rhizopus oryzae</name>
    <name type="common">Mucormycosis agent</name>
    <name type="synonym">Rhizopus arrhizus var. delemar</name>
    <dbReference type="NCBI Taxonomy" id="64495"/>
    <lineage>
        <taxon>Eukaryota</taxon>
        <taxon>Fungi</taxon>
        <taxon>Fungi incertae sedis</taxon>
        <taxon>Mucoromycota</taxon>
        <taxon>Mucoromycotina</taxon>
        <taxon>Mucoromycetes</taxon>
        <taxon>Mucorales</taxon>
        <taxon>Mucorineae</taxon>
        <taxon>Rhizopodaceae</taxon>
        <taxon>Rhizopus</taxon>
    </lineage>
</organism>
<proteinExistence type="predicted"/>
<evidence type="ECO:0008006" key="10">
    <source>
        <dbReference type="Google" id="ProtNLM"/>
    </source>
</evidence>
<dbReference type="PANTHER" id="PTHR31394:SF1">
    <property type="entry name" value="TRANSMEMBRANE PROTEIN 199"/>
    <property type="match status" value="1"/>
</dbReference>
<protein>
    <recommendedName>
        <fullName evidence="10">Endoplasmic reticulum-based factor for assembly of V-ATPase</fullName>
    </recommendedName>
</protein>
<keyword evidence="9" id="KW-1185">Reference proteome</keyword>
<feature type="transmembrane region" description="Helical" evidence="7">
    <location>
        <begin position="163"/>
        <end position="188"/>
    </location>
</feature>
<feature type="region of interest" description="Disordered" evidence="6">
    <location>
        <begin position="195"/>
        <end position="276"/>
    </location>
</feature>
<evidence type="ECO:0000256" key="1">
    <source>
        <dbReference type="ARBA" id="ARBA00004477"/>
    </source>
</evidence>
<accession>A0A9P7BML2</accession>
<evidence type="ECO:0000256" key="5">
    <source>
        <dbReference type="ARBA" id="ARBA00023136"/>
    </source>
</evidence>
<keyword evidence="4 7" id="KW-1133">Transmembrane helix</keyword>
<keyword evidence="5 7" id="KW-0472">Membrane</keyword>
<feature type="compositionally biased region" description="Basic residues" evidence="6">
    <location>
        <begin position="195"/>
        <end position="204"/>
    </location>
</feature>
<dbReference type="PANTHER" id="PTHR31394">
    <property type="entry name" value="TRANSMEMBRANE PROTEIN 199"/>
    <property type="match status" value="1"/>
</dbReference>
<name>A0A9P7BML2_RHIOR</name>
<feature type="transmembrane region" description="Helical" evidence="7">
    <location>
        <begin position="133"/>
        <end position="151"/>
    </location>
</feature>
<comment type="subcellular location">
    <subcellularLocation>
        <location evidence="1">Endoplasmic reticulum membrane</location>
        <topology evidence="1">Multi-pass membrane protein</topology>
    </subcellularLocation>
</comment>
<evidence type="ECO:0000256" key="7">
    <source>
        <dbReference type="SAM" id="Phobius"/>
    </source>
</evidence>
<feature type="compositionally biased region" description="Basic and acidic residues" evidence="6">
    <location>
        <begin position="248"/>
        <end position="269"/>
    </location>
</feature>
<dbReference type="GO" id="GO:0005789">
    <property type="term" value="C:endoplasmic reticulum membrane"/>
    <property type="evidence" value="ECO:0007669"/>
    <property type="project" value="UniProtKB-SubCell"/>
</dbReference>
<keyword evidence="3" id="KW-0256">Endoplasmic reticulum</keyword>
<dbReference type="EMBL" id="JAANQT010002654">
    <property type="protein sequence ID" value="KAG1302065.1"/>
    <property type="molecule type" value="Genomic_DNA"/>
</dbReference>
<feature type="compositionally biased region" description="Polar residues" evidence="6">
    <location>
        <begin position="238"/>
        <end position="247"/>
    </location>
</feature>
<evidence type="ECO:0000256" key="3">
    <source>
        <dbReference type="ARBA" id="ARBA00022824"/>
    </source>
</evidence>
<reference evidence="8" key="1">
    <citation type="journal article" date="2020" name="Microb. Genom.">
        <title>Genetic diversity of clinical and environmental Mucorales isolates obtained from an investigation of mucormycosis cases among solid organ transplant recipients.</title>
        <authorList>
            <person name="Nguyen M.H."/>
            <person name="Kaul D."/>
            <person name="Muto C."/>
            <person name="Cheng S.J."/>
            <person name="Richter R.A."/>
            <person name="Bruno V.M."/>
            <person name="Liu G."/>
            <person name="Beyhan S."/>
            <person name="Sundermann A.J."/>
            <person name="Mounaud S."/>
            <person name="Pasculle A.W."/>
            <person name="Nierman W.C."/>
            <person name="Driscoll E."/>
            <person name="Cumbie R."/>
            <person name="Clancy C.J."/>
            <person name="Dupont C.L."/>
        </authorList>
    </citation>
    <scope>NUCLEOTIDE SEQUENCE</scope>
    <source>
        <strain evidence="8">GL11</strain>
    </source>
</reference>